<dbReference type="SUPFAM" id="SSF56112">
    <property type="entry name" value="Protein kinase-like (PK-like)"/>
    <property type="match status" value="1"/>
</dbReference>
<dbReference type="EMBL" id="JBHUFV010000005">
    <property type="protein sequence ID" value="MFD1930781.1"/>
    <property type="molecule type" value="Genomic_DNA"/>
</dbReference>
<reference evidence="3" key="1">
    <citation type="journal article" date="2019" name="Int. J. Syst. Evol. Microbiol.">
        <title>The Global Catalogue of Microorganisms (GCM) 10K type strain sequencing project: providing services to taxonomists for standard genome sequencing and annotation.</title>
        <authorList>
            <consortium name="The Broad Institute Genomics Platform"/>
            <consortium name="The Broad Institute Genome Sequencing Center for Infectious Disease"/>
            <person name="Wu L."/>
            <person name="Ma J."/>
        </authorList>
    </citation>
    <scope>NUCLEOTIDE SEQUENCE [LARGE SCALE GENOMIC DNA]</scope>
    <source>
        <strain evidence="3">ICMP 6774ER</strain>
    </source>
</reference>
<dbReference type="Gene3D" id="1.20.58.840">
    <property type="match status" value="1"/>
</dbReference>
<dbReference type="Gene3D" id="3.30.200.20">
    <property type="entry name" value="Phosphorylase Kinase, domain 1"/>
    <property type="match status" value="1"/>
</dbReference>
<evidence type="ECO:0000313" key="2">
    <source>
        <dbReference type="EMBL" id="MFD1930781.1"/>
    </source>
</evidence>
<sequence>MRDRPAGLAEVELFAALAEGWGIEVRSAEYLPVGAGSYHWSVADQRGTAWFVKIDDLGVEDSGREEEFDRLGRSYGAALALREDAGLDFVLAPVPTATGTVVRRLGSRYALSVFPMVAGVAGEFGAHRPEDQVEVVDLLAALHEATPVVAGTAPRADLVLPGRDRLDAALRDLDREWTGGPYGERARKLLSVHAGHVERWLADFDRRVDRVREAPADWVVTHGEPHPGNLMRTPAGLRLIDWDTVRIAPPERDLWMLTGGLADMLGESPASGVEEVLDRYARATGRTVSPDGLALYPLWWKLADIAVYVDELRRPHGTGADITASLTYLTGNLESSYRE</sequence>
<proteinExistence type="predicted"/>
<dbReference type="Pfam" id="PF01636">
    <property type="entry name" value="APH"/>
    <property type="match status" value="1"/>
</dbReference>
<comment type="caution">
    <text evidence="2">The sequence shown here is derived from an EMBL/GenBank/DDBJ whole genome shotgun (WGS) entry which is preliminary data.</text>
</comment>
<dbReference type="InterPro" id="IPR002575">
    <property type="entry name" value="Aminoglycoside_PTrfase"/>
</dbReference>
<accession>A0ABW4SMR8</accession>
<dbReference type="RefSeq" id="WP_379569500.1">
    <property type="nucleotide sequence ID" value="NZ_JBHUFV010000005.1"/>
</dbReference>
<keyword evidence="3" id="KW-1185">Reference proteome</keyword>
<name>A0ABW4SMR8_9ACTN</name>
<evidence type="ECO:0000259" key="1">
    <source>
        <dbReference type="Pfam" id="PF01636"/>
    </source>
</evidence>
<evidence type="ECO:0000313" key="3">
    <source>
        <dbReference type="Proteomes" id="UP001597368"/>
    </source>
</evidence>
<organism evidence="2 3">
    <name type="scientific">Nonomuraea mangrovi</name>
    <dbReference type="NCBI Taxonomy" id="2316207"/>
    <lineage>
        <taxon>Bacteria</taxon>
        <taxon>Bacillati</taxon>
        <taxon>Actinomycetota</taxon>
        <taxon>Actinomycetes</taxon>
        <taxon>Streptosporangiales</taxon>
        <taxon>Streptosporangiaceae</taxon>
        <taxon>Nonomuraea</taxon>
    </lineage>
</organism>
<dbReference type="Proteomes" id="UP001597368">
    <property type="component" value="Unassembled WGS sequence"/>
</dbReference>
<protein>
    <submittedName>
        <fullName evidence="2">Phosphotransferase</fullName>
    </submittedName>
</protein>
<dbReference type="Gene3D" id="1.10.510.10">
    <property type="entry name" value="Transferase(Phosphotransferase) domain 1"/>
    <property type="match status" value="1"/>
</dbReference>
<dbReference type="InterPro" id="IPR011009">
    <property type="entry name" value="Kinase-like_dom_sf"/>
</dbReference>
<feature type="domain" description="Aminoglycoside phosphotransferase" evidence="1">
    <location>
        <begin position="34"/>
        <end position="285"/>
    </location>
</feature>
<gene>
    <name evidence="2" type="ORF">ACFSKW_04735</name>
</gene>